<dbReference type="PROSITE" id="PS00518">
    <property type="entry name" value="ZF_RING_1"/>
    <property type="match status" value="1"/>
</dbReference>
<dbReference type="InterPro" id="IPR001841">
    <property type="entry name" value="Znf_RING"/>
</dbReference>
<proteinExistence type="predicted"/>
<keyword evidence="3" id="KW-0862">Zinc</keyword>
<dbReference type="Pfam" id="PF13445">
    <property type="entry name" value="zf-RING_UBOX"/>
    <property type="match status" value="1"/>
</dbReference>
<name>A7S8N9_NEMVE</name>
<evidence type="ECO:0000256" key="4">
    <source>
        <dbReference type="PROSITE-ProRule" id="PRU00175"/>
    </source>
</evidence>
<dbReference type="EMBL" id="DS469599">
    <property type="protein sequence ID" value="EDO39858.1"/>
    <property type="molecule type" value="Genomic_DNA"/>
</dbReference>
<dbReference type="PhylomeDB" id="A7S8N9"/>
<gene>
    <name evidence="7" type="ORF">NEMVEDRAFT_v1g208496</name>
</gene>
<dbReference type="PROSITE" id="PS50089">
    <property type="entry name" value="ZF_RING_2"/>
    <property type="match status" value="1"/>
</dbReference>
<dbReference type="InterPro" id="IPR013083">
    <property type="entry name" value="Znf_RING/FYVE/PHD"/>
</dbReference>
<evidence type="ECO:0000259" key="6">
    <source>
        <dbReference type="PROSITE" id="PS50089"/>
    </source>
</evidence>
<evidence type="ECO:0000313" key="8">
    <source>
        <dbReference type="Proteomes" id="UP000001593"/>
    </source>
</evidence>
<protein>
    <recommendedName>
        <fullName evidence="6">RING-type domain-containing protein</fullName>
    </recommendedName>
</protein>
<organism evidence="7 8">
    <name type="scientific">Nematostella vectensis</name>
    <name type="common">Starlet sea anemone</name>
    <dbReference type="NCBI Taxonomy" id="45351"/>
    <lineage>
        <taxon>Eukaryota</taxon>
        <taxon>Metazoa</taxon>
        <taxon>Cnidaria</taxon>
        <taxon>Anthozoa</taxon>
        <taxon>Hexacorallia</taxon>
        <taxon>Actiniaria</taxon>
        <taxon>Edwardsiidae</taxon>
        <taxon>Nematostella</taxon>
    </lineage>
</organism>
<dbReference type="Proteomes" id="UP000001593">
    <property type="component" value="Unassembled WGS sequence"/>
</dbReference>
<dbReference type="InterPro" id="IPR017907">
    <property type="entry name" value="Znf_RING_CS"/>
</dbReference>
<dbReference type="AlphaFoldDB" id="A7S8N9"/>
<dbReference type="SUPFAM" id="SSF57850">
    <property type="entry name" value="RING/U-box"/>
    <property type="match status" value="1"/>
</dbReference>
<evidence type="ECO:0000256" key="5">
    <source>
        <dbReference type="SAM" id="Coils"/>
    </source>
</evidence>
<evidence type="ECO:0000256" key="2">
    <source>
        <dbReference type="ARBA" id="ARBA00022771"/>
    </source>
</evidence>
<dbReference type="Gene3D" id="3.30.40.10">
    <property type="entry name" value="Zinc/RING finger domain, C3HC4 (zinc finger)"/>
    <property type="match status" value="1"/>
</dbReference>
<sequence length="434" mass="50382">MKTTRDKRAFQPSLEHYKKAVTDELECTICSHWYDDHQRKPKLIPGCGHTICLVCIKDIMRSNGGVRFRCPFDQKVYDIDNGDPETLTNNITLMGMLDLSEGSLAKKSMHKSINLLKERIETLQGKETKFNEYRSIFLASIHNHFDQAMEYVEEERKRLTDEFDEACEMTREGTPALSLLDEMKKCLQSAEQLLEQDTETLVDQAPDMLEKIYTYNMEDIEDIQNQDVELKFNFLPEKFTGSLGEIEVTKLLVVNQDVSVSRVKSLQKIVWLFISTMLISLHVRFEPYINSRYAIAVRYYTFKYPIISKLRSVFASYLDDPSYTVCSFVEDLTFLYVTLGFWGACASLGHYYCLFLKFEEMRNETCPYSPLYKDPPLRQTCPYTPYKDPPLPDMPLYKDPPLPDMPPIPLIKIHPCQTCPYIPYKDPPLPGMPL</sequence>
<dbReference type="InParanoid" id="A7S8N9"/>
<accession>A7S8N9</accession>
<dbReference type="InterPro" id="IPR027370">
    <property type="entry name" value="Znf-RING_euk"/>
</dbReference>
<keyword evidence="8" id="KW-1185">Reference proteome</keyword>
<dbReference type="HOGENOM" id="CLU_632086_0_0_1"/>
<keyword evidence="1" id="KW-0479">Metal-binding</keyword>
<dbReference type="SMART" id="SM00184">
    <property type="entry name" value="RING"/>
    <property type="match status" value="1"/>
</dbReference>
<dbReference type="PANTHER" id="PTHR25464:SF2">
    <property type="entry name" value="RING-TYPE DOMAIN-CONTAINING PROTEIN"/>
    <property type="match status" value="1"/>
</dbReference>
<reference evidence="7 8" key="1">
    <citation type="journal article" date="2007" name="Science">
        <title>Sea anemone genome reveals ancestral eumetazoan gene repertoire and genomic organization.</title>
        <authorList>
            <person name="Putnam N.H."/>
            <person name="Srivastava M."/>
            <person name="Hellsten U."/>
            <person name="Dirks B."/>
            <person name="Chapman J."/>
            <person name="Salamov A."/>
            <person name="Terry A."/>
            <person name="Shapiro H."/>
            <person name="Lindquist E."/>
            <person name="Kapitonov V.V."/>
            <person name="Jurka J."/>
            <person name="Genikhovich G."/>
            <person name="Grigoriev I.V."/>
            <person name="Lucas S.M."/>
            <person name="Steele R.E."/>
            <person name="Finnerty J.R."/>
            <person name="Technau U."/>
            <person name="Martindale M.Q."/>
            <person name="Rokhsar D.S."/>
        </authorList>
    </citation>
    <scope>NUCLEOTIDE SEQUENCE [LARGE SCALE GENOMIC DNA]</scope>
    <source>
        <strain evidence="8">CH2 X CH6</strain>
    </source>
</reference>
<evidence type="ECO:0000256" key="3">
    <source>
        <dbReference type="ARBA" id="ARBA00022833"/>
    </source>
</evidence>
<keyword evidence="5" id="KW-0175">Coiled coil</keyword>
<dbReference type="GO" id="GO:0008270">
    <property type="term" value="F:zinc ion binding"/>
    <property type="evidence" value="ECO:0007669"/>
    <property type="project" value="UniProtKB-KW"/>
</dbReference>
<evidence type="ECO:0000256" key="1">
    <source>
        <dbReference type="ARBA" id="ARBA00022723"/>
    </source>
</evidence>
<feature type="domain" description="RING-type" evidence="6">
    <location>
        <begin position="27"/>
        <end position="74"/>
    </location>
</feature>
<keyword evidence="2 4" id="KW-0863">Zinc-finger</keyword>
<evidence type="ECO:0000313" key="7">
    <source>
        <dbReference type="EMBL" id="EDO39858.1"/>
    </source>
</evidence>
<feature type="coiled-coil region" evidence="5">
    <location>
        <begin position="149"/>
        <end position="200"/>
    </location>
</feature>
<dbReference type="PANTHER" id="PTHR25464">
    <property type="entry name" value="TRIPARTITE MOTIF-CONTAINING PROTEIN 2-LIKE PROTEIN"/>
    <property type="match status" value="1"/>
</dbReference>